<evidence type="ECO:0000313" key="3">
    <source>
        <dbReference type="Proteomes" id="UP000636010"/>
    </source>
</evidence>
<sequence>MNNSLVFNFENMVGEVPLVIASQEYERDNGTFTVEELKYYISNVRFLDDDGNLLFSEEESYHLITQNNASNKLNFKITDLPDLQISTVEFSIGVDAEANTKLDNPGDLDPSNNMAWNWDTGYKFVLLEGKFFAAGETDYRGLVFHIGEDSNYKTLQFPVNLNLSEGTEYEIQMKANILGMFNSPNTISFNEVNVAMGGENARKIADNYENEMFSFIQIVNK</sequence>
<proteinExistence type="predicted"/>
<evidence type="ECO:0000313" key="2">
    <source>
        <dbReference type="EMBL" id="GGC32788.1"/>
    </source>
</evidence>
<dbReference type="Proteomes" id="UP000636010">
    <property type="component" value="Unassembled WGS sequence"/>
</dbReference>
<dbReference type="EMBL" id="BMEC01000005">
    <property type="protein sequence ID" value="GGC32788.1"/>
    <property type="molecule type" value="Genomic_DNA"/>
</dbReference>
<organism evidence="2 3">
    <name type="scientific">Marivirga lumbricoides</name>
    <dbReference type="NCBI Taxonomy" id="1046115"/>
    <lineage>
        <taxon>Bacteria</taxon>
        <taxon>Pseudomonadati</taxon>
        <taxon>Bacteroidota</taxon>
        <taxon>Cytophagia</taxon>
        <taxon>Cytophagales</taxon>
        <taxon>Marivirgaceae</taxon>
        <taxon>Marivirga</taxon>
    </lineage>
</organism>
<gene>
    <name evidence="2" type="ORF">GCM10011506_17830</name>
</gene>
<keyword evidence="3" id="KW-1185">Reference proteome</keyword>
<reference evidence="3" key="1">
    <citation type="journal article" date="2019" name="Int. J. Syst. Evol. Microbiol.">
        <title>The Global Catalogue of Microorganisms (GCM) 10K type strain sequencing project: providing services to taxonomists for standard genome sequencing and annotation.</title>
        <authorList>
            <consortium name="The Broad Institute Genomics Platform"/>
            <consortium name="The Broad Institute Genome Sequencing Center for Infectious Disease"/>
            <person name="Wu L."/>
            <person name="Ma J."/>
        </authorList>
    </citation>
    <scope>NUCLEOTIDE SEQUENCE [LARGE SCALE GENOMIC DNA]</scope>
    <source>
        <strain evidence="3">CGMCC 1.10832</strain>
    </source>
</reference>
<evidence type="ECO:0000259" key="1">
    <source>
        <dbReference type="Pfam" id="PF20243"/>
    </source>
</evidence>
<name>A0ABQ1M2W9_9BACT</name>
<dbReference type="InterPro" id="IPR046863">
    <property type="entry name" value="MbnP-like_dom"/>
</dbReference>
<dbReference type="Pfam" id="PF20243">
    <property type="entry name" value="MbnP"/>
    <property type="match status" value="1"/>
</dbReference>
<comment type="caution">
    <text evidence="2">The sequence shown here is derived from an EMBL/GenBank/DDBJ whole genome shotgun (WGS) entry which is preliminary data.</text>
</comment>
<accession>A0ABQ1M2W9</accession>
<protein>
    <recommendedName>
        <fullName evidence="1">Copper-binding protein MbnP-like domain-containing protein</fullName>
    </recommendedName>
</protein>
<feature type="domain" description="Copper-binding protein MbnP-like" evidence="1">
    <location>
        <begin position="3"/>
        <end position="193"/>
    </location>
</feature>